<organism evidence="1 2">
    <name type="scientific">Alternaria tenuissima</name>
    <dbReference type="NCBI Taxonomy" id="119927"/>
    <lineage>
        <taxon>Eukaryota</taxon>
        <taxon>Fungi</taxon>
        <taxon>Dikarya</taxon>
        <taxon>Ascomycota</taxon>
        <taxon>Pezizomycotina</taxon>
        <taxon>Dothideomycetes</taxon>
        <taxon>Pleosporomycetidae</taxon>
        <taxon>Pleosporales</taxon>
        <taxon>Pleosporineae</taxon>
        <taxon>Pleosporaceae</taxon>
        <taxon>Alternaria</taxon>
        <taxon>Alternaria sect. Alternaria</taxon>
        <taxon>Alternaria alternata complex</taxon>
    </lineage>
</organism>
<evidence type="ECO:0000313" key="1">
    <source>
        <dbReference type="EMBL" id="RYN69187.1"/>
    </source>
</evidence>
<name>A0ABY0FMZ2_9PLEO</name>
<protein>
    <submittedName>
        <fullName evidence="1">Uncharacterized protein</fullName>
    </submittedName>
</protein>
<reference evidence="2" key="1">
    <citation type="journal article" date="2019" name="bioRxiv">
        <title>Genomics, evolutionary history and diagnostics of the Alternaria alternata species group including apple and Asian pear pathotypes.</title>
        <authorList>
            <person name="Armitage A.D."/>
            <person name="Cockerton H.M."/>
            <person name="Sreenivasaprasad S."/>
            <person name="Woodhall J.W."/>
            <person name="Lane C.R."/>
            <person name="Harrison R.J."/>
            <person name="Clarkson J.P."/>
        </authorList>
    </citation>
    <scope>NUCLEOTIDE SEQUENCE [LARGE SCALE GENOMIC DNA]</scope>
    <source>
        <strain evidence="2">FERA 635</strain>
    </source>
</reference>
<feature type="non-terminal residue" evidence="1">
    <location>
        <position position="246"/>
    </location>
</feature>
<evidence type="ECO:0000313" key="2">
    <source>
        <dbReference type="Proteomes" id="UP000293195"/>
    </source>
</evidence>
<keyword evidence="2" id="KW-1185">Reference proteome</keyword>
<dbReference type="Proteomes" id="UP000293195">
    <property type="component" value="Unassembled WGS sequence"/>
</dbReference>
<feature type="non-terminal residue" evidence="1">
    <location>
        <position position="1"/>
    </location>
</feature>
<proteinExistence type="predicted"/>
<gene>
    <name evidence="1" type="ORF">AA0119_g13702</name>
</gene>
<dbReference type="EMBL" id="PDXF01000758">
    <property type="protein sequence ID" value="RYN69187.1"/>
    <property type="molecule type" value="Genomic_DNA"/>
</dbReference>
<comment type="caution">
    <text evidence="1">The sequence shown here is derived from an EMBL/GenBank/DDBJ whole genome shotgun (WGS) entry which is preliminary data.</text>
</comment>
<sequence length="246" mass="28317">DSSRPANVPSSGQREKDLMKDARELFRWTVEQKELVVTLWEVLDRDADADDEAQRSAQRDAQLEVLLNLLTSFFFTTTGDKPFSSGLIHFLAVLGIDSDTNRLRTAKNYSYMLAGVVYCMRVLSVEKLLPSACRDEQTDEDRERFLEHREKYLSDGSYSPMSEALSLLAYGKYVALAAGNSGNAYWSKDKKIFYLHGRRIYISRFCKMAQDMVSEAEQMLWEELFWVTRAEERFAVKLDILVDDVT</sequence>
<accession>A0ABY0FMZ2</accession>